<keyword evidence="5 9" id="KW-0560">Oxidoreductase</keyword>
<dbReference type="FunFam" id="3.40.50.720:FF:000031">
    <property type="entry name" value="Glutamyl-tRNA reductase"/>
    <property type="match status" value="1"/>
</dbReference>
<evidence type="ECO:0000313" key="18">
    <source>
        <dbReference type="EMBL" id="OBX64558.1"/>
    </source>
</evidence>
<comment type="similarity">
    <text evidence="2 9 14">Belongs to the glutamyl-tRNA reductase family.</text>
</comment>
<dbReference type="Gene3D" id="3.40.50.720">
    <property type="entry name" value="NAD(P)-binding Rossmann-like Domain"/>
    <property type="match status" value="1"/>
</dbReference>
<comment type="caution">
    <text evidence="18">The sequence shown here is derived from an EMBL/GenBank/DDBJ whole genome shotgun (WGS) entry which is preliminary data.</text>
</comment>
<evidence type="ECO:0000259" key="17">
    <source>
        <dbReference type="Pfam" id="PF05201"/>
    </source>
</evidence>
<name>A0A1B8Q4S7_MORLA</name>
<dbReference type="RefSeq" id="WP_065255814.1">
    <property type="nucleotide sequence ID" value="NZ_JARDJM010000008.1"/>
</dbReference>
<dbReference type="CDD" id="cd05213">
    <property type="entry name" value="NAD_bind_Glutamyl_tRNA_reduct"/>
    <property type="match status" value="1"/>
</dbReference>
<dbReference type="UniPathway" id="UPA00251">
    <property type="reaction ID" value="UER00316"/>
</dbReference>
<gene>
    <name evidence="9" type="primary">hemA</name>
    <name evidence="18" type="ORF">A9309_04555</name>
</gene>
<dbReference type="InterPro" id="IPR015895">
    <property type="entry name" value="4pyrrol_synth_GluRdtase_N"/>
</dbReference>
<dbReference type="InterPro" id="IPR036343">
    <property type="entry name" value="GluRdtase_N_sf"/>
</dbReference>
<dbReference type="HAMAP" id="MF_00087">
    <property type="entry name" value="Glu_tRNA_reductase"/>
    <property type="match status" value="1"/>
</dbReference>
<dbReference type="InterPro" id="IPR015896">
    <property type="entry name" value="4pyrrol_synth_GluRdtase_dimer"/>
</dbReference>
<keyword evidence="4 9" id="KW-0521">NADP</keyword>
<dbReference type="InterPro" id="IPR000343">
    <property type="entry name" value="4pyrrol_synth_GluRdtase"/>
</dbReference>
<comment type="domain">
    <text evidence="9">Possesses an unusual extended V-shaped dimeric structure with each monomer consisting of three distinct domains arranged along a curved 'spinal' alpha-helix. The N-terminal catalytic domain specifically recognizes the glutamate moiety of the substrate. The second domain is the NADPH-binding domain, and the third C-terminal domain is responsible for dimerization.</text>
</comment>
<evidence type="ECO:0000256" key="9">
    <source>
        <dbReference type="HAMAP-Rule" id="MF_00087"/>
    </source>
</evidence>
<accession>A0A1B8Q4S7</accession>
<feature type="binding site" evidence="9 11">
    <location>
        <begin position="49"/>
        <end position="52"/>
    </location>
    <ligand>
        <name>substrate</name>
    </ligand>
</feature>
<evidence type="ECO:0000256" key="13">
    <source>
        <dbReference type="PIRSR" id="PIRSR000445-4"/>
    </source>
</evidence>
<feature type="active site" description="Nucleophile" evidence="9 10">
    <location>
        <position position="50"/>
    </location>
</feature>
<sequence>MKLAVIGVNHKTAPVALRERLSFGSDLPQAITDIRRLDESVSGAVIVSTCNRSEIYVGFDDEWQAVADDDDVSVQAGRVRSWLAEFKGVALDDISPFLYIYENNRALNHWLRVASGLDSMILGEPQILGQIRQAVSQSQAVSGVGSDFHWLTQQIFASARSVRRDSKVGQQAVTLGFATAKLVTQIFDKPENTTLLMVAAGEMNRLVAHNVASLGMKNIIIANRSPQRAELLKDELVQMAQNAGRSVHVECVGLDSLGQVLSRADVVSSCSGSMDTLISTEMVKHAQKVRRHRPLLLVDLAVPRDIDPAVGGFDDVYLYSVDDLQHVIAGNLEERKQAAVEAELMVSQLTLSIESQMQLLSARRYIADYRMMADEHKSRLLSHAKHRLAQGDDMMTVLDEFAHRLTNTLTHSPSRLIRTVATHQDSQLLEVVGVGLMDYRDRQV</sequence>
<evidence type="ECO:0000256" key="2">
    <source>
        <dbReference type="ARBA" id="ARBA00005916"/>
    </source>
</evidence>
<dbReference type="EMBL" id="LZMS01000041">
    <property type="protein sequence ID" value="OBX64558.1"/>
    <property type="molecule type" value="Genomic_DNA"/>
</dbReference>
<dbReference type="Pfam" id="PF05201">
    <property type="entry name" value="GlutR_N"/>
    <property type="match status" value="1"/>
</dbReference>
<feature type="domain" description="Quinate/shikimate 5-dehydrogenase/glutamyl-tRNA reductase" evidence="16">
    <location>
        <begin position="182"/>
        <end position="327"/>
    </location>
</feature>
<evidence type="ECO:0000256" key="4">
    <source>
        <dbReference type="ARBA" id="ARBA00022857"/>
    </source>
</evidence>
<comment type="catalytic activity">
    <reaction evidence="7 9 14">
        <text>(S)-4-amino-5-oxopentanoate + tRNA(Glu) + NADP(+) = L-glutamyl-tRNA(Glu) + NADPH + H(+)</text>
        <dbReference type="Rhea" id="RHEA:12344"/>
        <dbReference type="Rhea" id="RHEA-COMP:9663"/>
        <dbReference type="Rhea" id="RHEA-COMP:9680"/>
        <dbReference type="ChEBI" id="CHEBI:15378"/>
        <dbReference type="ChEBI" id="CHEBI:57501"/>
        <dbReference type="ChEBI" id="CHEBI:57783"/>
        <dbReference type="ChEBI" id="CHEBI:58349"/>
        <dbReference type="ChEBI" id="CHEBI:78442"/>
        <dbReference type="ChEBI" id="CHEBI:78520"/>
        <dbReference type="EC" id="1.2.1.70"/>
    </reaction>
</comment>
<feature type="binding site" evidence="9 11">
    <location>
        <begin position="124"/>
        <end position="126"/>
    </location>
    <ligand>
        <name>substrate</name>
    </ligand>
</feature>
<evidence type="ECO:0000256" key="10">
    <source>
        <dbReference type="PIRSR" id="PIRSR000445-1"/>
    </source>
</evidence>
<dbReference type="GO" id="GO:0019353">
    <property type="term" value="P:protoporphyrinogen IX biosynthetic process from glutamate"/>
    <property type="evidence" value="ECO:0007669"/>
    <property type="project" value="TreeGrafter"/>
</dbReference>
<evidence type="ECO:0000259" key="16">
    <source>
        <dbReference type="Pfam" id="PF01488"/>
    </source>
</evidence>
<dbReference type="PIRSF" id="PIRSF000445">
    <property type="entry name" value="4pyrrol_synth_GluRdtase"/>
    <property type="match status" value="1"/>
</dbReference>
<reference evidence="18 19" key="1">
    <citation type="submission" date="2016-06" db="EMBL/GenBank/DDBJ databases">
        <title>Draft genome of Moraxella lacunata CCUG 57757A.</title>
        <authorList>
            <person name="Salva-Serra F."/>
            <person name="Engstrom-Jakobsson H."/>
            <person name="Thorell K."/>
            <person name="Gonzales-Siles L."/>
            <person name="Karlsson R."/>
            <person name="Boulund F."/>
            <person name="Engstrand L."/>
            <person name="Kristiansson E."/>
            <person name="Moore E."/>
        </authorList>
    </citation>
    <scope>NUCLEOTIDE SEQUENCE [LARGE SCALE GENOMIC DNA]</scope>
    <source>
        <strain evidence="18 19">CCUG 57757A</strain>
    </source>
</reference>
<evidence type="ECO:0000256" key="8">
    <source>
        <dbReference type="ARBA" id="ARBA00068659"/>
    </source>
</evidence>
<dbReference type="AlphaFoldDB" id="A0A1B8Q4S7"/>
<evidence type="ECO:0000313" key="19">
    <source>
        <dbReference type="Proteomes" id="UP000092607"/>
    </source>
</evidence>
<dbReference type="SUPFAM" id="SSF69075">
    <property type="entry name" value="Glutamyl tRNA-reductase dimerization domain"/>
    <property type="match status" value="1"/>
</dbReference>
<dbReference type="InterPro" id="IPR036291">
    <property type="entry name" value="NAD(P)-bd_dom_sf"/>
</dbReference>
<proteinExistence type="inferred from homology"/>
<feature type="binding site" evidence="9 12">
    <location>
        <begin position="199"/>
        <end position="204"/>
    </location>
    <ligand>
        <name>NADP(+)</name>
        <dbReference type="ChEBI" id="CHEBI:58349"/>
    </ligand>
</feature>
<dbReference type="Gene3D" id="3.30.460.30">
    <property type="entry name" value="Glutamyl-tRNA reductase, N-terminal domain"/>
    <property type="match status" value="1"/>
</dbReference>
<protein>
    <recommendedName>
        <fullName evidence="8 9">Glutamyl-tRNA reductase</fullName>
        <shortName evidence="9">GluTR</shortName>
        <ecNumber evidence="3 9">1.2.1.70</ecNumber>
    </recommendedName>
</protein>
<evidence type="ECO:0000256" key="7">
    <source>
        <dbReference type="ARBA" id="ARBA00047464"/>
    </source>
</evidence>
<feature type="domain" description="Tetrapyrrole biosynthesis glutamyl-tRNA reductase dimerisation" evidence="15">
    <location>
        <begin position="341"/>
        <end position="431"/>
    </location>
</feature>
<dbReference type="InterPro" id="IPR036453">
    <property type="entry name" value="GluRdtase_dimer_dom_sf"/>
</dbReference>
<evidence type="ECO:0000256" key="3">
    <source>
        <dbReference type="ARBA" id="ARBA00012970"/>
    </source>
</evidence>
<evidence type="ECO:0000256" key="12">
    <source>
        <dbReference type="PIRSR" id="PIRSR000445-3"/>
    </source>
</evidence>
<dbReference type="PANTHER" id="PTHR43013:SF1">
    <property type="entry name" value="GLUTAMYL-TRNA REDUCTASE"/>
    <property type="match status" value="1"/>
</dbReference>
<dbReference type="SUPFAM" id="SSF51735">
    <property type="entry name" value="NAD(P)-binding Rossmann-fold domains"/>
    <property type="match status" value="1"/>
</dbReference>
<dbReference type="InterPro" id="IPR006151">
    <property type="entry name" value="Shikm_DH/Glu-tRNA_Rdtase"/>
</dbReference>
<feature type="domain" description="Glutamyl-tRNA reductase N-terminal" evidence="17">
    <location>
        <begin position="6"/>
        <end position="164"/>
    </location>
</feature>
<dbReference type="GO" id="GO:0008883">
    <property type="term" value="F:glutamyl-tRNA reductase activity"/>
    <property type="evidence" value="ECO:0007669"/>
    <property type="project" value="UniProtKB-UniRule"/>
</dbReference>
<evidence type="ECO:0000256" key="14">
    <source>
        <dbReference type="RuleBase" id="RU000584"/>
    </source>
</evidence>
<comment type="miscellaneous">
    <text evidence="9">During catalysis, the active site Cys acts as a nucleophile attacking the alpha-carbonyl group of tRNA-bound glutamate with the formation of a thioester intermediate between enzyme and glutamate, and the concomitant release of tRNA(Glu). The thioester intermediate is finally reduced by direct hydride transfer from NADPH, to form the product GSA.</text>
</comment>
<dbReference type="SUPFAM" id="SSF69742">
    <property type="entry name" value="Glutamyl tRNA-reductase catalytic, N-terminal domain"/>
    <property type="match status" value="1"/>
</dbReference>
<dbReference type="EC" id="1.2.1.70" evidence="3 9"/>
<evidence type="ECO:0000256" key="6">
    <source>
        <dbReference type="ARBA" id="ARBA00023244"/>
    </source>
</evidence>
<dbReference type="GO" id="GO:0050661">
    <property type="term" value="F:NADP binding"/>
    <property type="evidence" value="ECO:0007669"/>
    <property type="project" value="InterPro"/>
</dbReference>
<evidence type="ECO:0000256" key="5">
    <source>
        <dbReference type="ARBA" id="ARBA00023002"/>
    </source>
</evidence>
<dbReference type="PANTHER" id="PTHR43013">
    <property type="entry name" value="GLUTAMYL-TRNA REDUCTASE"/>
    <property type="match status" value="1"/>
</dbReference>
<dbReference type="Proteomes" id="UP000092607">
    <property type="component" value="Unassembled WGS sequence"/>
</dbReference>
<organism evidence="18 19">
    <name type="scientific">Moraxella lacunata</name>
    <dbReference type="NCBI Taxonomy" id="477"/>
    <lineage>
        <taxon>Bacteria</taxon>
        <taxon>Pseudomonadati</taxon>
        <taxon>Pseudomonadota</taxon>
        <taxon>Gammaproteobacteria</taxon>
        <taxon>Moraxellales</taxon>
        <taxon>Moraxellaceae</taxon>
        <taxon>Moraxella</taxon>
    </lineage>
</organism>
<evidence type="ECO:0000256" key="1">
    <source>
        <dbReference type="ARBA" id="ARBA00005059"/>
    </source>
</evidence>
<dbReference type="OrthoDB" id="110209at2"/>
<comment type="pathway">
    <text evidence="1 9 14">Porphyrin-containing compound metabolism; protoporphyrin-IX biosynthesis; 5-aminolevulinate from L-glutamyl-tRNA(Glu): step 1/2.</text>
</comment>
<dbReference type="NCBIfam" id="TIGR01035">
    <property type="entry name" value="hemA"/>
    <property type="match status" value="1"/>
</dbReference>
<evidence type="ECO:0000256" key="11">
    <source>
        <dbReference type="PIRSR" id="PIRSR000445-2"/>
    </source>
</evidence>
<comment type="subunit">
    <text evidence="9">Homodimer.</text>
</comment>
<dbReference type="Pfam" id="PF01488">
    <property type="entry name" value="Shikimate_DH"/>
    <property type="match status" value="1"/>
</dbReference>
<comment type="function">
    <text evidence="9">Catalyzes the NADPH-dependent reduction of glutamyl-tRNA(Glu) to glutamate 1-semialdehyde (GSA).</text>
</comment>
<dbReference type="FunFam" id="3.30.460.30:FF:000001">
    <property type="entry name" value="Glutamyl-tRNA reductase"/>
    <property type="match status" value="1"/>
</dbReference>
<dbReference type="Pfam" id="PF00745">
    <property type="entry name" value="GlutR_dimer"/>
    <property type="match status" value="1"/>
</dbReference>
<keyword evidence="6 9" id="KW-0627">Porphyrin biosynthesis</keyword>
<evidence type="ECO:0000259" key="15">
    <source>
        <dbReference type="Pfam" id="PF00745"/>
    </source>
</evidence>
<feature type="binding site" evidence="9 11">
    <location>
        <position position="119"/>
    </location>
    <ligand>
        <name>substrate</name>
    </ligand>
</feature>
<feature type="binding site" evidence="9 11">
    <location>
        <position position="130"/>
    </location>
    <ligand>
        <name>substrate</name>
    </ligand>
</feature>
<feature type="site" description="Important for activity" evidence="9 13">
    <location>
        <position position="109"/>
    </location>
</feature>